<dbReference type="GO" id="GO:0120053">
    <property type="term" value="F:ribitol beta-1,4-xylosyltransferase activity"/>
    <property type="evidence" value="ECO:0007669"/>
    <property type="project" value="InterPro"/>
</dbReference>
<organism evidence="2">
    <name type="scientific">Compsopogon caeruleus</name>
    <dbReference type="NCBI Taxonomy" id="31354"/>
    <lineage>
        <taxon>Eukaryota</taxon>
        <taxon>Rhodophyta</taxon>
        <taxon>Compsopogonophyceae</taxon>
        <taxon>Compsopogonales</taxon>
        <taxon>Compsopogonaceae</taxon>
        <taxon>Compsopogon</taxon>
    </lineage>
</organism>
<dbReference type="EMBL" id="HBGH01007282">
    <property type="protein sequence ID" value="CAD9231824.1"/>
    <property type="molecule type" value="Transcribed_RNA"/>
</dbReference>
<dbReference type="PANTHER" id="PTHR15576:SF1">
    <property type="entry name" value="RIBITOL-5-PHOSPHATE XYLOSYLTRANSFERASE 1"/>
    <property type="match status" value="1"/>
</dbReference>
<name>A0A7S1TBL2_9RHOD</name>
<proteinExistence type="predicted"/>
<evidence type="ECO:0000313" key="2">
    <source>
        <dbReference type="EMBL" id="CAD9231824.1"/>
    </source>
</evidence>
<evidence type="ECO:0000259" key="1">
    <source>
        <dbReference type="Pfam" id="PF24785"/>
    </source>
</evidence>
<reference evidence="2" key="1">
    <citation type="submission" date="2021-01" db="EMBL/GenBank/DDBJ databases">
        <authorList>
            <person name="Corre E."/>
            <person name="Pelletier E."/>
            <person name="Niang G."/>
            <person name="Scheremetjew M."/>
            <person name="Finn R."/>
            <person name="Kale V."/>
            <person name="Holt S."/>
            <person name="Cochrane G."/>
            <person name="Meng A."/>
            <person name="Brown T."/>
            <person name="Cohen L."/>
        </authorList>
    </citation>
    <scope>NUCLEOTIDE SEQUENCE</scope>
    <source>
        <strain evidence="2">SAG 36.94</strain>
    </source>
</reference>
<protein>
    <recommendedName>
        <fullName evidence="1">RXYLT1 C-terminal domain-containing protein</fullName>
    </recommendedName>
</protein>
<dbReference type="Pfam" id="PF24785">
    <property type="entry name" value="RXYLT1_C"/>
    <property type="match status" value="1"/>
</dbReference>
<sequence>MPACKLFLVADEYCDGLKLQFNNLIQLRQYEGRPHFAHFNTSTYVPLGPRADFAAAFRGMELTELKRPLDRRYIVNAIYSEDTSQSRKELTRILEKDADFLKLITSSTGSNRALIRIAKVWTQRLGGDHLSSDQYAKVLAESMFTLSPVGHNPESYRIFEAIEAGSIPVIALDQAYLSHACGDPLWRYRETGSPIIFIDRWQDIPRVLRELISNPAALANRQEAVVKWYREFMKRRMRAMEDTLLS</sequence>
<dbReference type="GO" id="GO:0005794">
    <property type="term" value="C:Golgi apparatus"/>
    <property type="evidence" value="ECO:0007669"/>
    <property type="project" value="TreeGrafter"/>
</dbReference>
<dbReference type="PANTHER" id="PTHR15576">
    <property type="entry name" value="RIBITOL-5-PHOSPHATE XYLOSYLTRANSFERASE 1"/>
    <property type="match status" value="1"/>
</dbReference>
<feature type="domain" description="RXYLT1 C-terminal" evidence="1">
    <location>
        <begin position="61"/>
        <end position="238"/>
    </location>
</feature>
<accession>A0A7S1TBL2</accession>
<dbReference type="InterPro" id="IPR057538">
    <property type="entry name" value="RXYLT1_C"/>
</dbReference>
<gene>
    <name evidence="2" type="ORF">CCAE0312_LOCUS3905</name>
</gene>
<dbReference type="GO" id="GO:0035269">
    <property type="term" value="P:protein O-linked glycosylation via mannose"/>
    <property type="evidence" value="ECO:0007669"/>
    <property type="project" value="InterPro"/>
</dbReference>
<dbReference type="InterPro" id="IPR055286">
    <property type="entry name" value="RXYLT1-like"/>
</dbReference>
<dbReference type="AlphaFoldDB" id="A0A7S1TBL2"/>